<gene>
    <name evidence="5" type="ORF">ABS766_14455</name>
</gene>
<evidence type="ECO:0000256" key="3">
    <source>
        <dbReference type="ARBA" id="ARBA00023125"/>
    </source>
</evidence>
<dbReference type="RefSeq" id="WP_408085903.1">
    <property type="nucleotide sequence ID" value="NZ_JBELPZ010000019.1"/>
</dbReference>
<keyword evidence="2" id="KW-0680">Restriction system</keyword>
<dbReference type="CDD" id="cd17256">
    <property type="entry name" value="RMtype1_S_EcoJA65PI-TRD1-CR1_like"/>
    <property type="match status" value="1"/>
</dbReference>
<accession>A0ABW8YZ77</accession>
<dbReference type="InterPro" id="IPR000055">
    <property type="entry name" value="Restrct_endonuc_typeI_TRD"/>
</dbReference>
<evidence type="ECO:0000259" key="4">
    <source>
        <dbReference type="Pfam" id="PF01420"/>
    </source>
</evidence>
<dbReference type="InterPro" id="IPR052021">
    <property type="entry name" value="Type-I_RS_S_subunit"/>
</dbReference>
<feature type="domain" description="Type I restriction modification DNA specificity" evidence="4">
    <location>
        <begin position="49"/>
        <end position="181"/>
    </location>
</feature>
<dbReference type="EMBL" id="JBELPZ010000019">
    <property type="protein sequence ID" value="MFL9845621.1"/>
    <property type="molecule type" value="Genomic_DNA"/>
</dbReference>
<keyword evidence="6" id="KW-1185">Reference proteome</keyword>
<sequence length="443" mass="49949">MSKLKFDLLKNLTTKIGSGATPTGGQASYKEFGTALIRSQNVLDMSFSKNGLAFIDDEQANKLKNVEVFENDILLNITGDSIARVCKVPSEILPARVNQHVSILRTKKNLDPDFLLYYLIYKKKYLETISRVGGTRNALTKEAVENLEIRIDKNQQKVASVLSALDDKIELNNKINAELEAMAKTLYDYWFVQFDFPDATGKPYKSSGGKMVWNEALKRGIPEGWEVKTLASFINSDKSGDWGKEEKQGNYTVKVECIRGADINGINGKGDIKAPVRYILEKNKHKLLSANDFVVEISGGSPVQSTGRITCITKEVLSRFKNPLICSNFCKAVSLKDEDEVMYFLSAWNKAYDNNVLFGFEGKTSGIKNLLFENFTNAYMIVKPTPKVIKDFNNKLSLFEKKRQQNLKQNHELAQLRDWLLPMLMNGQVTVGEGEEKLNYMVI</sequence>
<dbReference type="SUPFAM" id="SSF116734">
    <property type="entry name" value="DNA methylase specificity domain"/>
    <property type="match status" value="2"/>
</dbReference>
<dbReference type="Pfam" id="PF01420">
    <property type="entry name" value="Methylase_S"/>
    <property type="match status" value="1"/>
</dbReference>
<proteinExistence type="inferred from homology"/>
<evidence type="ECO:0000313" key="6">
    <source>
        <dbReference type="Proteomes" id="UP001629156"/>
    </source>
</evidence>
<evidence type="ECO:0000256" key="1">
    <source>
        <dbReference type="ARBA" id="ARBA00010923"/>
    </source>
</evidence>
<keyword evidence="5" id="KW-0255">Endonuclease</keyword>
<organism evidence="5 6">
    <name type="scientific">Flavobacterium rhizosphaerae</name>
    <dbReference type="NCBI Taxonomy" id="3163298"/>
    <lineage>
        <taxon>Bacteria</taxon>
        <taxon>Pseudomonadati</taxon>
        <taxon>Bacteroidota</taxon>
        <taxon>Flavobacteriia</taxon>
        <taxon>Flavobacteriales</taxon>
        <taxon>Flavobacteriaceae</taxon>
        <taxon>Flavobacterium</taxon>
    </lineage>
</organism>
<keyword evidence="5" id="KW-0540">Nuclease</keyword>
<dbReference type="PANTHER" id="PTHR30408">
    <property type="entry name" value="TYPE-1 RESTRICTION ENZYME ECOKI SPECIFICITY PROTEIN"/>
    <property type="match status" value="1"/>
</dbReference>
<keyword evidence="3" id="KW-0238">DNA-binding</keyword>
<dbReference type="GO" id="GO:0016787">
    <property type="term" value="F:hydrolase activity"/>
    <property type="evidence" value="ECO:0007669"/>
    <property type="project" value="UniProtKB-KW"/>
</dbReference>
<dbReference type="Proteomes" id="UP001629156">
    <property type="component" value="Unassembled WGS sequence"/>
</dbReference>
<comment type="similarity">
    <text evidence="1">Belongs to the type-I restriction system S methylase family.</text>
</comment>
<dbReference type="Gene3D" id="3.90.220.20">
    <property type="entry name" value="DNA methylase specificity domains"/>
    <property type="match status" value="2"/>
</dbReference>
<dbReference type="Gene3D" id="1.10.287.1120">
    <property type="entry name" value="Bipartite methylase S protein"/>
    <property type="match status" value="1"/>
</dbReference>
<comment type="caution">
    <text evidence="5">The sequence shown here is derived from an EMBL/GenBank/DDBJ whole genome shotgun (WGS) entry which is preliminary data.</text>
</comment>
<dbReference type="PANTHER" id="PTHR30408:SF13">
    <property type="entry name" value="TYPE I RESTRICTION ENZYME HINDI SPECIFICITY SUBUNIT"/>
    <property type="match status" value="1"/>
</dbReference>
<dbReference type="GO" id="GO:0004519">
    <property type="term" value="F:endonuclease activity"/>
    <property type="evidence" value="ECO:0007669"/>
    <property type="project" value="UniProtKB-KW"/>
</dbReference>
<evidence type="ECO:0000256" key="2">
    <source>
        <dbReference type="ARBA" id="ARBA00022747"/>
    </source>
</evidence>
<dbReference type="EC" id="3.1.21.-" evidence="5"/>
<name>A0ABW8YZ77_9FLAO</name>
<keyword evidence="5" id="KW-0378">Hydrolase</keyword>
<protein>
    <submittedName>
        <fullName evidence="5">Restriction endonuclease subunit S</fullName>
        <ecNumber evidence="5">3.1.21.-</ecNumber>
    </submittedName>
</protein>
<reference evidence="5 6" key="1">
    <citation type="submission" date="2024-06" db="EMBL/GenBank/DDBJ databases">
        <authorList>
            <person name="Kaempfer P."/>
            <person name="Viver T."/>
        </authorList>
    </citation>
    <scope>NUCLEOTIDE SEQUENCE [LARGE SCALE GENOMIC DNA]</scope>
    <source>
        <strain evidence="5 6">ST-119</strain>
    </source>
</reference>
<evidence type="ECO:0000313" key="5">
    <source>
        <dbReference type="EMBL" id="MFL9845621.1"/>
    </source>
</evidence>
<dbReference type="InterPro" id="IPR044946">
    <property type="entry name" value="Restrct_endonuc_typeI_TRD_sf"/>
</dbReference>